<gene>
    <name evidence="3" type="ORF">ENM60_04440</name>
</gene>
<dbReference type="PANTHER" id="PTHR37030">
    <property type="entry name" value="NUCLEOTIDYLTRANSFERASE"/>
    <property type="match status" value="1"/>
</dbReference>
<sequence>MYRHIDYLKKTKKDLEENLEKYLSALKKLAENYRGKVYLFGSYLRGENIGASDIDVLIEIPDEIDRLRVLHEARCLVPNRRVEIHVLNEKDAELFKKLIKDFRELT</sequence>
<feature type="domain" description="Polymerase nucleotidyl transferase" evidence="2">
    <location>
        <begin position="20"/>
        <end position="94"/>
    </location>
</feature>
<dbReference type="PANTHER" id="PTHR37030:SF1">
    <property type="entry name" value="NUCLEOTIDYLTRANSFERASE"/>
    <property type="match status" value="1"/>
</dbReference>
<dbReference type="GO" id="GO:0016779">
    <property type="term" value="F:nucleotidyltransferase activity"/>
    <property type="evidence" value="ECO:0007669"/>
    <property type="project" value="InterPro"/>
</dbReference>
<dbReference type="SUPFAM" id="SSF81301">
    <property type="entry name" value="Nucleotidyltransferase"/>
    <property type="match status" value="1"/>
</dbReference>
<reference evidence="3" key="1">
    <citation type="journal article" date="2020" name="mSystems">
        <title>Genome- and Community-Level Interaction Insights into Carbon Utilization and Element Cycling Functions of Hydrothermarchaeota in Hydrothermal Sediment.</title>
        <authorList>
            <person name="Zhou Z."/>
            <person name="Liu Y."/>
            <person name="Xu W."/>
            <person name="Pan J."/>
            <person name="Luo Z.H."/>
            <person name="Li M."/>
        </authorList>
    </citation>
    <scope>NUCLEOTIDE SEQUENCE [LARGE SCALE GENOMIC DNA]</scope>
    <source>
        <strain evidence="3">SpSt-110</strain>
    </source>
</reference>
<organism evidence="3">
    <name type="scientific">Thermogladius calderae</name>
    <dbReference type="NCBI Taxonomy" id="1200300"/>
    <lineage>
        <taxon>Archaea</taxon>
        <taxon>Thermoproteota</taxon>
        <taxon>Thermoprotei</taxon>
        <taxon>Desulfurococcales</taxon>
        <taxon>Desulfurococcaceae</taxon>
        <taxon>Thermogladius</taxon>
    </lineage>
</organism>
<protein>
    <submittedName>
        <fullName evidence="3">Nucleotidyltransferase domain-containing protein</fullName>
    </submittedName>
</protein>
<comment type="caution">
    <text evidence="3">The sequence shown here is derived from an EMBL/GenBank/DDBJ whole genome shotgun (WGS) entry which is preliminary data.</text>
</comment>
<accession>A0A7J3XZA0</accession>
<dbReference type="EMBL" id="DRYK01000056">
    <property type="protein sequence ID" value="HHP68017.1"/>
    <property type="molecule type" value="Genomic_DNA"/>
</dbReference>
<dbReference type="Gene3D" id="3.30.460.10">
    <property type="entry name" value="Beta Polymerase, domain 2"/>
    <property type="match status" value="1"/>
</dbReference>
<proteinExistence type="predicted"/>
<dbReference type="CDD" id="cd05403">
    <property type="entry name" value="NT_KNTase_like"/>
    <property type="match status" value="1"/>
</dbReference>
<evidence type="ECO:0000313" key="3">
    <source>
        <dbReference type="EMBL" id="HHP68017.1"/>
    </source>
</evidence>
<dbReference type="AlphaFoldDB" id="A0A7J3XZA0"/>
<evidence type="ECO:0000256" key="1">
    <source>
        <dbReference type="SAM" id="Coils"/>
    </source>
</evidence>
<feature type="coiled-coil region" evidence="1">
    <location>
        <begin position="5"/>
        <end position="32"/>
    </location>
</feature>
<name>A0A7J3XZA0_9CREN</name>
<keyword evidence="3" id="KW-0808">Transferase</keyword>
<evidence type="ECO:0000259" key="2">
    <source>
        <dbReference type="Pfam" id="PF01909"/>
    </source>
</evidence>
<dbReference type="InterPro" id="IPR002934">
    <property type="entry name" value="Polymerase_NTP_transf_dom"/>
</dbReference>
<keyword evidence="1" id="KW-0175">Coiled coil</keyword>
<dbReference type="InterPro" id="IPR043519">
    <property type="entry name" value="NT_sf"/>
</dbReference>
<dbReference type="Pfam" id="PF01909">
    <property type="entry name" value="NTP_transf_2"/>
    <property type="match status" value="1"/>
</dbReference>